<dbReference type="RefSeq" id="XP_010937735.1">
    <property type="nucleotide sequence ID" value="XM_010939433.3"/>
</dbReference>
<evidence type="ECO:0000256" key="1">
    <source>
        <dbReference type="ARBA" id="ARBA00007692"/>
    </source>
</evidence>
<dbReference type="InterPro" id="IPR003690">
    <property type="entry name" value="MTERF"/>
</dbReference>
<sequence>MAIGVSFRRPLHRILSDFPQIPSFPLQNIRSFSKSTDVPRRIPTESPTNGQFSQQSSLASILRRYRFPQPQLHKFIQKNRFLLNSSPSDIEKCIGILQSLGLPQNSLLSILSSCPRALELGFLRKWQTGFSELGFPTVSSSQVQKVLEQSGRFQIEPEELHRSVQFMKNVGFSGETVSKVFEELPLPLMSNSIDISRKVDILKGVGLKRDEIDKVCCKFPGFLAFSFEGRLRLLFEELWDLGFTRNEIRKVLLDDPKLLLGMERGELSRCIELLNSLKCRPAIKERILREGLLRAGIDVKLRVDCLCQHGLIHRDAFKILYVEPRVIIYDLEDTEKKIEFLLHKIGLCVEYLVEFPEYLGVNLEKQVIPRYNVINYLRSNGGLGFEVGMKHLVKLSKLKFYNFFVKPYPECEKIFGGLVREVEAKPRHPTGLWKLFKPQKFSDSKKDIRNMKQFMDTLV</sequence>
<evidence type="ECO:0000313" key="5">
    <source>
        <dbReference type="RefSeq" id="XP_010937735.1"/>
    </source>
</evidence>
<evidence type="ECO:0000256" key="3">
    <source>
        <dbReference type="ARBA" id="ARBA00022946"/>
    </source>
</evidence>
<dbReference type="InterPro" id="IPR038538">
    <property type="entry name" value="MTERF_sf"/>
</dbReference>
<dbReference type="AlphaFoldDB" id="A0A6I9S604"/>
<keyword evidence="3" id="KW-0809">Transit peptide</keyword>
<evidence type="ECO:0000256" key="2">
    <source>
        <dbReference type="ARBA" id="ARBA00022472"/>
    </source>
</evidence>
<keyword evidence="2" id="KW-0805">Transcription regulation</keyword>
<name>A0A6I9S604_ELAGV</name>
<dbReference type="Gene3D" id="1.25.70.10">
    <property type="entry name" value="Transcription termination factor 3, mitochondrial"/>
    <property type="match status" value="1"/>
</dbReference>
<dbReference type="Proteomes" id="UP000504607">
    <property type="component" value="Chromosome 1"/>
</dbReference>
<dbReference type="GeneID" id="105057009"/>
<dbReference type="KEGG" id="egu:105057009"/>
<dbReference type="PANTHER" id="PTHR13068:SF23">
    <property type="entry name" value="TRANSCRIPTION TERMINATION FACTOR MTERF15, MITOCHONDRIAL"/>
    <property type="match status" value="1"/>
</dbReference>
<evidence type="ECO:0000313" key="4">
    <source>
        <dbReference type="Proteomes" id="UP000504607"/>
    </source>
</evidence>
<protein>
    <submittedName>
        <fullName evidence="5">Transcription termination factor MTERF15, mitochondrial</fullName>
    </submittedName>
</protein>
<keyword evidence="4" id="KW-1185">Reference proteome</keyword>
<proteinExistence type="inferred from homology"/>
<dbReference type="GO" id="GO:0003676">
    <property type="term" value="F:nucleic acid binding"/>
    <property type="evidence" value="ECO:0007669"/>
    <property type="project" value="InterPro"/>
</dbReference>
<dbReference type="GO" id="GO:0006353">
    <property type="term" value="P:DNA-templated transcription termination"/>
    <property type="evidence" value="ECO:0007669"/>
    <property type="project" value="UniProtKB-KW"/>
</dbReference>
<dbReference type="PANTHER" id="PTHR13068">
    <property type="entry name" value="CGI-12 PROTEIN-RELATED"/>
    <property type="match status" value="1"/>
</dbReference>
<keyword evidence="2" id="KW-0804">Transcription</keyword>
<dbReference type="OrthoDB" id="637682at2759"/>
<keyword evidence="2" id="KW-0806">Transcription termination</keyword>
<dbReference type="Pfam" id="PF02536">
    <property type="entry name" value="mTERF"/>
    <property type="match status" value="2"/>
</dbReference>
<accession>A0A6I9S604</accession>
<comment type="similarity">
    <text evidence="1">Belongs to the mTERF family.</text>
</comment>
<organism evidence="4 5">
    <name type="scientific">Elaeis guineensis var. tenera</name>
    <name type="common">Oil palm</name>
    <dbReference type="NCBI Taxonomy" id="51953"/>
    <lineage>
        <taxon>Eukaryota</taxon>
        <taxon>Viridiplantae</taxon>
        <taxon>Streptophyta</taxon>
        <taxon>Embryophyta</taxon>
        <taxon>Tracheophyta</taxon>
        <taxon>Spermatophyta</taxon>
        <taxon>Magnoliopsida</taxon>
        <taxon>Liliopsida</taxon>
        <taxon>Arecaceae</taxon>
        <taxon>Arecoideae</taxon>
        <taxon>Cocoseae</taxon>
        <taxon>Elaeidinae</taxon>
        <taxon>Elaeis</taxon>
    </lineage>
</organism>
<dbReference type="SMART" id="SM00733">
    <property type="entry name" value="Mterf"/>
    <property type="match status" value="5"/>
</dbReference>
<dbReference type="InParanoid" id="A0A6I9S604"/>
<reference evidence="5" key="1">
    <citation type="submission" date="2025-08" db="UniProtKB">
        <authorList>
            <consortium name="RefSeq"/>
        </authorList>
    </citation>
    <scope>IDENTIFICATION</scope>
</reference>
<gene>
    <name evidence="5" type="primary">LOC105057009</name>
</gene>